<protein>
    <submittedName>
        <fullName evidence="9">G_PROTEIN_RECEP_F2_4 domain-containing protein</fullName>
    </submittedName>
</protein>
<evidence type="ECO:0000256" key="6">
    <source>
        <dbReference type="SAM" id="Phobius"/>
    </source>
</evidence>
<dbReference type="InterPro" id="IPR053231">
    <property type="entry name" value="GPCR_LN-TM7"/>
</dbReference>
<evidence type="ECO:0000256" key="2">
    <source>
        <dbReference type="ARBA" id="ARBA00022692"/>
    </source>
</evidence>
<feature type="transmembrane region" description="Helical" evidence="6">
    <location>
        <begin position="671"/>
        <end position="691"/>
    </location>
</feature>
<feature type="compositionally biased region" description="Polar residues" evidence="5">
    <location>
        <begin position="527"/>
        <end position="536"/>
    </location>
</feature>
<evidence type="ECO:0000313" key="9">
    <source>
        <dbReference type="WBParaSite" id="maker-uti_cns_0006352-snap-gene-0.2-mRNA-1"/>
    </source>
</evidence>
<dbReference type="PROSITE" id="PS50261">
    <property type="entry name" value="G_PROTEIN_RECEP_F2_4"/>
    <property type="match status" value="1"/>
</dbReference>
<proteinExistence type="predicted"/>
<evidence type="ECO:0000256" key="1">
    <source>
        <dbReference type="ARBA" id="ARBA00004141"/>
    </source>
</evidence>
<dbReference type="GO" id="GO:0007166">
    <property type="term" value="P:cell surface receptor signaling pathway"/>
    <property type="evidence" value="ECO:0007669"/>
    <property type="project" value="InterPro"/>
</dbReference>
<dbReference type="Pfam" id="PF00002">
    <property type="entry name" value="7tm_2"/>
    <property type="match status" value="1"/>
</dbReference>
<evidence type="ECO:0000256" key="3">
    <source>
        <dbReference type="ARBA" id="ARBA00022989"/>
    </source>
</evidence>
<comment type="subcellular location">
    <subcellularLocation>
        <location evidence="1">Membrane</location>
        <topology evidence="1">Multi-pass membrane protein</topology>
    </subcellularLocation>
</comment>
<accession>A0A1I8HJK5</accession>
<dbReference type="InterPro" id="IPR000832">
    <property type="entry name" value="GPCR_2_secretin-like"/>
</dbReference>
<feature type="transmembrane region" description="Helical" evidence="6">
    <location>
        <begin position="727"/>
        <end position="749"/>
    </location>
</feature>
<keyword evidence="8" id="KW-1185">Reference proteome</keyword>
<dbReference type="PANTHER" id="PTHR45902">
    <property type="entry name" value="LATROPHILIN RECEPTOR-LIKE PROTEIN A"/>
    <property type="match status" value="1"/>
</dbReference>
<feature type="transmembrane region" description="Helical" evidence="6">
    <location>
        <begin position="560"/>
        <end position="581"/>
    </location>
</feature>
<feature type="transmembrane region" description="Helical" evidence="6">
    <location>
        <begin position="784"/>
        <end position="806"/>
    </location>
</feature>
<feature type="transmembrane region" description="Helical" evidence="6">
    <location>
        <begin position="630"/>
        <end position="651"/>
    </location>
</feature>
<evidence type="ECO:0000256" key="5">
    <source>
        <dbReference type="SAM" id="MobiDB-lite"/>
    </source>
</evidence>
<dbReference type="Gene3D" id="1.20.1070.10">
    <property type="entry name" value="Rhodopsin 7-helix transmembrane proteins"/>
    <property type="match status" value="1"/>
</dbReference>
<reference evidence="9" key="1">
    <citation type="submission" date="2016-11" db="UniProtKB">
        <authorList>
            <consortium name="WormBaseParasite"/>
        </authorList>
    </citation>
    <scope>IDENTIFICATION</scope>
</reference>
<dbReference type="GO" id="GO:0016020">
    <property type="term" value="C:membrane"/>
    <property type="evidence" value="ECO:0007669"/>
    <property type="project" value="UniProtKB-SubCell"/>
</dbReference>
<evidence type="ECO:0000256" key="4">
    <source>
        <dbReference type="ARBA" id="ARBA00023136"/>
    </source>
</evidence>
<evidence type="ECO:0000259" key="7">
    <source>
        <dbReference type="PROSITE" id="PS50261"/>
    </source>
</evidence>
<feature type="domain" description="G-protein coupled receptors family 2 profile 2" evidence="7">
    <location>
        <begin position="558"/>
        <end position="796"/>
    </location>
</feature>
<dbReference type="PANTHER" id="PTHR45902:SF1">
    <property type="entry name" value="LATROPHILIN RECEPTOR-LIKE PROTEIN A"/>
    <property type="match status" value="1"/>
</dbReference>
<dbReference type="GO" id="GO:0004930">
    <property type="term" value="F:G protein-coupled receptor activity"/>
    <property type="evidence" value="ECO:0007669"/>
    <property type="project" value="InterPro"/>
</dbReference>
<keyword evidence="3 6" id="KW-1133">Transmembrane helix</keyword>
<feature type="region of interest" description="Disordered" evidence="5">
    <location>
        <begin position="853"/>
        <end position="886"/>
    </location>
</feature>
<feature type="region of interest" description="Disordered" evidence="5">
    <location>
        <begin position="513"/>
        <end position="550"/>
    </location>
</feature>
<feature type="transmembrane region" description="Helical" evidence="6">
    <location>
        <begin position="593"/>
        <end position="618"/>
    </location>
</feature>
<organism evidence="8 9">
    <name type="scientific">Macrostomum lignano</name>
    <dbReference type="NCBI Taxonomy" id="282301"/>
    <lineage>
        <taxon>Eukaryota</taxon>
        <taxon>Metazoa</taxon>
        <taxon>Spiralia</taxon>
        <taxon>Lophotrochozoa</taxon>
        <taxon>Platyhelminthes</taxon>
        <taxon>Rhabditophora</taxon>
        <taxon>Macrostomorpha</taxon>
        <taxon>Macrostomida</taxon>
        <taxon>Macrostomidae</taxon>
        <taxon>Macrostomum</taxon>
    </lineage>
</organism>
<sequence>SAPSRRQRSRISSGELQTKALRTGAANSSRVRSALGSQYSTMGDSPAVAVGIEHVWTSIQHVPVAQTRPTFHNAGIGEHGVPQIGEQAEVANEAVGAVGPGHLQPGSPIAAVALNSTAVRRRGQRDHRCADALWLVVFRPAAGVGQREGRPGEVGDHAGPLGAAGVAGRENPELAGAGSGYQAGCRGGDGAADISGSLEVPTRCYSDSSQCQVYGDCCQPTAKIPDPVSHRSPRFTCLPIEPLSPDGEASDAARATDCCQLQRPAALVVSACPAASSGSINDAVAAAAAAAADPRDVEACGNFNTDEGFRRLTLSSIPVFGPDGVLYRSVHCLRCHRPPLSEPISPDRFLTNLTVRCQRPEDYVGRNASAWQGELMRLLLSGGSLPRRCHLAFRVQERLVHRCYAGLPQLHTAGGEKSPSGDCLTGGTSYAFSAAKCRVYRNSACAKDPADGEPQLQPDWLRSQCGGGSSGILTQSNHESFSVRPRPSLLDSVFNFNLDPRLLAGQLAAMSTESPAADGQLRDSKNESSSGDSPGNVTEEAASGRGGPASAAGLADWTDWATMAAQAASAVAALSLTCLYLSRRRLRNRSGLLLVSHALSLAAVNILSLVEAAIAAASSGDVSGSPWTCLLALFCMDAGFTWAGLFGVDLLRTLTNLLARPSAPSRRYARFAAVGWGLPAVPAAVAAGLHFGDSPALFDAKSCGLPETSATTAVAAACRVGLAFAPWALALAFNVACLIGVAACLGRAASQAPAFEHRSTGGGRWSKRLNGRARRTLRRTMLTAGRVSAVLGVAWLPYCCLILAGFDDPASGVYIAARLLTDLHGCLLLAAFARLRHCRRLATQLSGCKWRHSAAGSSLGSSSKSSSAAASKGRSTSSTAAGVSGGASSRVKNLFLPADSPAPGAPAPPGVAPDGPAPAPAGGRVAALAAVVGVAPAAALTRVTQSVISASLRAWNRYSAPLAIFRRNTRQATHICCQLRCWAFLPAWSHSCLRASGPSSLAAVIGGCCCCWEVDGLAVVEGCCGCEVVGLAGFFGGFGLGGGCGTWEATASARRRDFSSALAALASSDWSCSRSSKVVWRCSAWKRSSCDCAAFSNASCCLMRARVSSRLSPTCRLLRCGSWASSQPSATAASRANWYTWGRRMKYRSLLGMAALNEGLAEVAGNGEILIPGVHLGLEVLVRVHQQLDAGDVARLLLASHLGVDAVHPHEQVADHVQEPVELAIVGQIGFALLAVQGEPVPGVDDFVAFVANQLLLVAAVGRQQVVGVAFDAVHGGFESFQIVLESGVLPGVGVGRLGVLANVLRDGELLLFDSVEDVVTVAEETMESVGGGEQLGAGVHQLQQVGPGFVDAVLPLGDLRRAAVALVNQAVNELQHAVVEVLAKIVALCHNSPLLNPGLQVENLPLQLVEFQLLLQPGPLLGAQLFESGVQAVQAVLSLGDALGLGVLGVDEVACPAAQVADLVGVGLDCALHLTEMDKVSASRASSSHCWSDSLSSSRCSRSFRVSSSWRHRSSRSSIPRWYCSACGTPWEMSSLAWATVSSMRGLWLSTSADSTCCGYPSHLMPPLQLRGGQQRVANIARPGQGQLLLGPHLLVFDVAEQLLDSLPPDQFVLLFAHRIAQLHECLLQRQVSLLEYLFLVGVLLLELLLVLGHVLELALALLHLALLILDALQADVDVGKGDHLLLVNHHLADELLHPDIDVLGGVVEDGLPVGFQQLFALLLDLLLELGPFGGQLGHFGLHRLGELRLLSNQLLGSLSNSLQPFFVCFDFPFKCLVPIVPASDTAVLDPLGQVVHVLAELLQAEQGPQLGQALLGSFHIRRASATNRIDLLLNLLLGEVLLLGQQSLAIVVQGSQLVVIRLHRGDEVLALLDEQLGSVPILLERVESLAQEHVLSVSLAFRHPSAVAHQAGELLFVAFDLLFEVLVLGEQLLSLGQILGNILGGHSCLGVAQPDLKHKR</sequence>
<evidence type="ECO:0000313" key="8">
    <source>
        <dbReference type="Proteomes" id="UP000095280"/>
    </source>
</evidence>
<name>A0A1I8HJK5_9PLAT</name>
<keyword evidence="4 6" id="KW-0472">Membrane</keyword>
<keyword evidence="2 6" id="KW-0812">Transmembrane</keyword>
<dbReference type="InterPro" id="IPR017981">
    <property type="entry name" value="GPCR_2-like_7TM"/>
</dbReference>
<dbReference type="WBParaSite" id="maker-uti_cns_0006352-snap-gene-0.2-mRNA-1">
    <property type="protein sequence ID" value="maker-uti_cns_0006352-snap-gene-0.2-mRNA-1"/>
    <property type="gene ID" value="maker-uti_cns_0006352-snap-gene-0.2"/>
</dbReference>
<dbReference type="Proteomes" id="UP000095280">
    <property type="component" value="Unplaced"/>
</dbReference>